<keyword evidence="2" id="KW-1185">Reference proteome</keyword>
<evidence type="ECO:0000313" key="1">
    <source>
        <dbReference type="EMBL" id="GCD47446.1"/>
    </source>
</evidence>
<evidence type="ECO:0000313" key="2">
    <source>
        <dbReference type="Proteomes" id="UP000286746"/>
    </source>
</evidence>
<proteinExistence type="predicted"/>
<comment type="caution">
    <text evidence="1">The sequence shown here is derived from an EMBL/GenBank/DDBJ whole genome shotgun (WGS) entry which is preliminary data.</text>
</comment>
<organism evidence="1 2">
    <name type="scientific">Streptomyces paromomycinus</name>
    <name type="common">Streptomyces rimosus subsp. paromomycinus</name>
    <dbReference type="NCBI Taxonomy" id="92743"/>
    <lineage>
        <taxon>Bacteria</taxon>
        <taxon>Bacillati</taxon>
        <taxon>Actinomycetota</taxon>
        <taxon>Actinomycetes</taxon>
        <taxon>Kitasatosporales</taxon>
        <taxon>Streptomycetaceae</taxon>
        <taxon>Streptomyces</taxon>
    </lineage>
</organism>
<dbReference type="GO" id="GO:0016747">
    <property type="term" value="F:acyltransferase activity, transferring groups other than amino-acyl groups"/>
    <property type="evidence" value="ECO:0007669"/>
    <property type="project" value="InterPro"/>
</dbReference>
<gene>
    <name evidence="1" type="primary">ltp4</name>
    <name evidence="1" type="ORF">GKJPGBOP_07212</name>
</gene>
<sequence>MSAPPGPAAERREVAVVAFAQSDHARDTAEVSEAELLLPVLQDALGQAGLRAGEVDFTCSGSSDYLAGRAFSFTMALDSVGAWPPIAESHVETDGAWALYEAWVKLLTGAAETALVYAYGKSSSGAVRDVLTRQLDPYYLAPLWPDSVSLAALQAQALIDAGDTDEAALAGIAARARTDAAANPHARHSGPVPPGDYVVQPLRTADCPPVTDGAAAVVLAAGDTARRLCDRPAWIRGMDHRIEAHALGVRDLTDSPSTRLAADRAGAFEQPVDTAELHAPFTAQEVVLRKALRLDDRVRINPSGGALAANPMMATGLIRIGEAAEAVRRGASRRALAHATSGPCLQQNLVAVLEGDPR</sequence>
<dbReference type="PIRSF" id="PIRSF000429">
    <property type="entry name" value="Ac-CoA_Ac_transf"/>
    <property type="match status" value="1"/>
</dbReference>
<protein>
    <submittedName>
        <fullName evidence="1">Lipid-transfer protein</fullName>
    </submittedName>
</protein>
<accession>A0A401WDM3</accession>
<dbReference type="InterPro" id="IPR002155">
    <property type="entry name" value="Thiolase"/>
</dbReference>
<dbReference type="PANTHER" id="PTHR42870:SF1">
    <property type="entry name" value="NON-SPECIFIC LIPID-TRANSFER PROTEIN-LIKE 2"/>
    <property type="match status" value="1"/>
</dbReference>
<dbReference type="Proteomes" id="UP000286746">
    <property type="component" value="Unassembled WGS sequence"/>
</dbReference>
<name>A0A401WDM3_STREY</name>
<reference evidence="1 2" key="1">
    <citation type="submission" date="2018-11" db="EMBL/GenBank/DDBJ databases">
        <title>Whole genome sequence of Streptomyces paromomycinus NBRC 15454(T).</title>
        <authorList>
            <person name="Komaki H."/>
            <person name="Tamura T."/>
        </authorList>
    </citation>
    <scope>NUCLEOTIDE SEQUENCE [LARGE SCALE GENOMIC DNA]</scope>
    <source>
        <strain evidence="1 2">NBRC 15454</strain>
    </source>
</reference>
<dbReference type="RefSeq" id="WP_125057561.1">
    <property type="nucleotide sequence ID" value="NZ_BHZD01000001.1"/>
</dbReference>
<dbReference type="SUPFAM" id="SSF53901">
    <property type="entry name" value="Thiolase-like"/>
    <property type="match status" value="2"/>
</dbReference>
<dbReference type="EMBL" id="BHZD01000001">
    <property type="protein sequence ID" value="GCD47446.1"/>
    <property type="molecule type" value="Genomic_DNA"/>
</dbReference>
<dbReference type="NCBIfam" id="NF005924">
    <property type="entry name" value="PRK07937.1"/>
    <property type="match status" value="1"/>
</dbReference>
<dbReference type="AlphaFoldDB" id="A0A401WDM3"/>
<dbReference type="PANTHER" id="PTHR42870">
    <property type="entry name" value="ACETYL-COA C-ACETYLTRANSFERASE"/>
    <property type="match status" value="1"/>
</dbReference>
<dbReference type="Gene3D" id="3.40.47.10">
    <property type="match status" value="1"/>
</dbReference>
<dbReference type="InterPro" id="IPR016039">
    <property type="entry name" value="Thiolase-like"/>
</dbReference>